<keyword evidence="2" id="KW-1185">Reference proteome</keyword>
<organism evidence="1 2">
    <name type="scientific">Listeria floridensis FSL S10-1187</name>
    <dbReference type="NCBI Taxonomy" id="1265817"/>
    <lineage>
        <taxon>Bacteria</taxon>
        <taxon>Bacillati</taxon>
        <taxon>Bacillota</taxon>
        <taxon>Bacilli</taxon>
        <taxon>Bacillales</taxon>
        <taxon>Listeriaceae</taxon>
        <taxon>Listeria</taxon>
    </lineage>
</organism>
<evidence type="ECO:0000313" key="2">
    <source>
        <dbReference type="Proteomes" id="UP000019249"/>
    </source>
</evidence>
<gene>
    <name evidence="1" type="ORF">MFLO_09397</name>
</gene>
<dbReference type="InterPro" id="IPR013785">
    <property type="entry name" value="Aldolase_TIM"/>
</dbReference>
<name>A0ABN0REJ0_9LIST</name>
<proteinExistence type="predicted"/>
<dbReference type="Gene3D" id="3.20.20.70">
    <property type="entry name" value="Aldolase class I"/>
    <property type="match status" value="1"/>
</dbReference>
<comment type="caution">
    <text evidence="1">The sequence shown here is derived from an EMBL/GenBank/DDBJ whole genome shotgun (WGS) entry which is preliminary data.</text>
</comment>
<accession>A0ABN0REJ0</accession>
<sequence>MVTMTKGKFDSLNRLSNDKGVIAALAIDQRGSLKKNDSSCKRNRR</sequence>
<reference evidence="1 2" key="1">
    <citation type="journal article" date="2014" name="Int. J. Syst. Evol. Microbiol.">
        <title>Listeria floridensis sp. nov., Listeria aquatica sp. nov., Listeria cornellensis sp. nov., Listeria riparia sp. nov. and Listeria grandensis sp. nov., from agricultural and natural environments.</title>
        <authorList>
            <person name="den Bakker H.C."/>
            <person name="Warchocki S."/>
            <person name="Wright E.M."/>
            <person name="Allred A.F."/>
            <person name="Ahlstrom C."/>
            <person name="Manuel C.S."/>
            <person name="Stasiewicz M.J."/>
            <person name="Burrell A."/>
            <person name="Roof S."/>
            <person name="Strawn L."/>
            <person name="Fortes E.D."/>
            <person name="Nightingale K.K."/>
            <person name="Kephart D."/>
            <person name="Wiedmann M."/>
        </authorList>
    </citation>
    <scope>NUCLEOTIDE SEQUENCE [LARGE SCALE GENOMIC DNA]</scope>
    <source>
        <strain evidence="1 2">FSL S10-1187</strain>
    </source>
</reference>
<dbReference type="Proteomes" id="UP000019249">
    <property type="component" value="Unassembled WGS sequence"/>
</dbReference>
<protein>
    <submittedName>
        <fullName evidence="1">Tagatose 1,6-diphosphate aldolase</fullName>
    </submittedName>
</protein>
<dbReference type="EMBL" id="AODF01000019">
    <property type="protein sequence ID" value="EUJ31255.1"/>
    <property type="molecule type" value="Genomic_DNA"/>
</dbReference>
<evidence type="ECO:0000313" key="1">
    <source>
        <dbReference type="EMBL" id="EUJ31255.1"/>
    </source>
</evidence>